<reference evidence="2" key="1">
    <citation type="journal article" date="2014" name="PLoS ONE">
        <title>Transcriptome-Based Identification of ABC Transporters in the Western Tarnished Plant Bug Lygus hesperus.</title>
        <authorList>
            <person name="Hull J.J."/>
            <person name="Chaney K."/>
            <person name="Geib S.M."/>
            <person name="Fabrick J.A."/>
            <person name="Brent C.S."/>
            <person name="Walsh D."/>
            <person name="Lavine L.C."/>
        </authorList>
    </citation>
    <scope>NUCLEOTIDE SEQUENCE</scope>
</reference>
<feature type="non-terminal residue" evidence="2">
    <location>
        <position position="1"/>
    </location>
</feature>
<feature type="region of interest" description="Disordered" evidence="1">
    <location>
        <begin position="28"/>
        <end position="111"/>
    </location>
</feature>
<proteinExistence type="predicted"/>
<name>A0A0A9YXM7_LYGHE</name>
<accession>A0A0A9YXM7</accession>
<gene>
    <name evidence="2" type="ORF">CM83_36717</name>
</gene>
<evidence type="ECO:0000256" key="1">
    <source>
        <dbReference type="SAM" id="MobiDB-lite"/>
    </source>
</evidence>
<dbReference type="AlphaFoldDB" id="A0A0A9YXM7"/>
<feature type="compositionally biased region" description="Basic and acidic residues" evidence="1">
    <location>
        <begin position="28"/>
        <end position="43"/>
    </location>
</feature>
<dbReference type="EMBL" id="GBHO01005847">
    <property type="protein sequence ID" value="JAG37757.1"/>
    <property type="molecule type" value="Transcribed_RNA"/>
</dbReference>
<organism evidence="2">
    <name type="scientific">Lygus hesperus</name>
    <name type="common">Western plant bug</name>
    <dbReference type="NCBI Taxonomy" id="30085"/>
    <lineage>
        <taxon>Eukaryota</taxon>
        <taxon>Metazoa</taxon>
        <taxon>Ecdysozoa</taxon>
        <taxon>Arthropoda</taxon>
        <taxon>Hexapoda</taxon>
        <taxon>Insecta</taxon>
        <taxon>Pterygota</taxon>
        <taxon>Neoptera</taxon>
        <taxon>Paraneoptera</taxon>
        <taxon>Hemiptera</taxon>
        <taxon>Heteroptera</taxon>
        <taxon>Panheteroptera</taxon>
        <taxon>Cimicomorpha</taxon>
        <taxon>Miridae</taxon>
        <taxon>Mirini</taxon>
        <taxon>Lygus</taxon>
    </lineage>
</organism>
<feature type="non-terminal residue" evidence="2">
    <location>
        <position position="111"/>
    </location>
</feature>
<evidence type="ECO:0000313" key="2">
    <source>
        <dbReference type="EMBL" id="JAG37757.1"/>
    </source>
</evidence>
<protein>
    <submittedName>
        <fullName evidence="2">Uncharacterized protein</fullName>
    </submittedName>
</protein>
<reference evidence="2" key="2">
    <citation type="submission" date="2014-07" db="EMBL/GenBank/DDBJ databases">
        <authorList>
            <person name="Hull J."/>
        </authorList>
    </citation>
    <scope>NUCLEOTIDE SEQUENCE</scope>
</reference>
<sequence length="111" mass="12495">LHDNSIKTNQFHKPDEDPVVLLRHQDTDPAKHENVNNEPKEKTLLVPEPNEGISMHEGQKIHPVRRNPTNKPDENPGLLQLHQDSGLTNKLAGKPKNVTTHVVPTLHDNPI</sequence>